<name>A0A369WNE5_9GAMM</name>
<evidence type="ECO:0000313" key="8">
    <source>
        <dbReference type="EMBL" id="RDE22743.1"/>
    </source>
</evidence>
<dbReference type="OrthoDB" id="9806170at2"/>
<dbReference type="Proteomes" id="UP000253769">
    <property type="component" value="Unassembled WGS sequence"/>
</dbReference>
<comment type="similarity">
    <text evidence="4 6">Belongs to the GART family.</text>
</comment>
<gene>
    <name evidence="6" type="primary">purN</name>
    <name evidence="8" type="ORF">DV711_09200</name>
</gene>
<comment type="catalytic activity">
    <reaction evidence="5 6">
        <text>N(1)-(5-phospho-beta-D-ribosyl)glycinamide + (6R)-10-formyltetrahydrofolate = N(2)-formyl-N(1)-(5-phospho-beta-D-ribosyl)glycinamide + (6S)-5,6,7,8-tetrahydrofolate + H(+)</text>
        <dbReference type="Rhea" id="RHEA:15053"/>
        <dbReference type="ChEBI" id="CHEBI:15378"/>
        <dbReference type="ChEBI" id="CHEBI:57453"/>
        <dbReference type="ChEBI" id="CHEBI:143788"/>
        <dbReference type="ChEBI" id="CHEBI:147286"/>
        <dbReference type="ChEBI" id="CHEBI:195366"/>
        <dbReference type="EC" id="2.1.2.2"/>
    </reaction>
</comment>
<dbReference type="GO" id="GO:0006189">
    <property type="term" value="P:'de novo' IMP biosynthetic process"/>
    <property type="evidence" value="ECO:0007669"/>
    <property type="project" value="UniProtKB-UniRule"/>
</dbReference>
<feature type="binding site" evidence="6">
    <location>
        <begin position="19"/>
        <end position="21"/>
    </location>
    <ligand>
        <name>N(1)-(5-phospho-beta-D-ribosyl)glycinamide</name>
        <dbReference type="ChEBI" id="CHEBI:143788"/>
    </ligand>
</feature>
<reference evidence="8 9" key="1">
    <citation type="submission" date="2018-07" db="EMBL/GenBank/DDBJ databases">
        <title>Motiliproteus coralliicola sp. nov., a bacterium isolated from Coral.</title>
        <authorList>
            <person name="Wang G."/>
        </authorList>
    </citation>
    <scope>NUCLEOTIDE SEQUENCE [LARGE SCALE GENOMIC DNA]</scope>
    <source>
        <strain evidence="8 9">C34</strain>
    </source>
</reference>
<evidence type="ECO:0000259" key="7">
    <source>
        <dbReference type="Pfam" id="PF00551"/>
    </source>
</evidence>
<comment type="pathway">
    <text evidence="1 6">Purine metabolism; IMP biosynthesis via de novo pathway; N(2)-formyl-N(1)-(5-phospho-D-ribosyl)glycinamide from N(1)-(5-phospho-D-ribosyl)glycinamide (10-formyl THF route): step 1/1.</text>
</comment>
<dbReference type="PROSITE" id="PS00373">
    <property type="entry name" value="GART"/>
    <property type="match status" value="1"/>
</dbReference>
<evidence type="ECO:0000256" key="1">
    <source>
        <dbReference type="ARBA" id="ARBA00005054"/>
    </source>
</evidence>
<feature type="active site" description="Proton donor" evidence="6">
    <location>
        <position position="116"/>
    </location>
</feature>
<evidence type="ECO:0000256" key="3">
    <source>
        <dbReference type="ARBA" id="ARBA00022755"/>
    </source>
</evidence>
<feature type="binding site" evidence="6">
    <location>
        <begin position="97"/>
        <end position="100"/>
    </location>
    <ligand>
        <name>(6R)-10-formyltetrahydrofolate</name>
        <dbReference type="ChEBI" id="CHEBI:195366"/>
    </ligand>
</feature>
<feature type="site" description="Raises pKa of active site His" evidence="6">
    <location>
        <position position="152"/>
    </location>
</feature>
<evidence type="ECO:0000313" key="9">
    <source>
        <dbReference type="Proteomes" id="UP000253769"/>
    </source>
</evidence>
<feature type="domain" description="Formyl transferase N-terminal" evidence="7">
    <location>
        <begin position="10"/>
        <end position="189"/>
    </location>
</feature>
<dbReference type="NCBIfam" id="TIGR00639">
    <property type="entry name" value="PurN"/>
    <property type="match status" value="1"/>
</dbReference>
<dbReference type="EC" id="2.1.2.2" evidence="6"/>
<dbReference type="RefSeq" id="WP_114695376.1">
    <property type="nucleotide sequence ID" value="NZ_QQOH01000002.1"/>
</dbReference>
<accession>A0A369WNE5</accession>
<dbReference type="InterPro" id="IPR036477">
    <property type="entry name" value="Formyl_transf_N_sf"/>
</dbReference>
<dbReference type="InterPro" id="IPR002376">
    <property type="entry name" value="Formyl_transf_N"/>
</dbReference>
<feature type="binding site" evidence="6">
    <location>
        <position position="114"/>
    </location>
    <ligand>
        <name>(6R)-10-formyltetrahydrofolate</name>
        <dbReference type="ChEBI" id="CHEBI:195366"/>
    </ligand>
</feature>
<organism evidence="8 9">
    <name type="scientific">Motiliproteus coralliicola</name>
    <dbReference type="NCBI Taxonomy" id="2283196"/>
    <lineage>
        <taxon>Bacteria</taxon>
        <taxon>Pseudomonadati</taxon>
        <taxon>Pseudomonadota</taxon>
        <taxon>Gammaproteobacteria</taxon>
        <taxon>Oceanospirillales</taxon>
        <taxon>Oceanospirillaceae</taxon>
        <taxon>Motiliproteus</taxon>
    </lineage>
</organism>
<evidence type="ECO:0000256" key="2">
    <source>
        <dbReference type="ARBA" id="ARBA00022679"/>
    </source>
</evidence>
<keyword evidence="3 6" id="KW-0658">Purine biosynthesis</keyword>
<dbReference type="SUPFAM" id="SSF53328">
    <property type="entry name" value="Formyltransferase"/>
    <property type="match status" value="1"/>
</dbReference>
<dbReference type="EMBL" id="QQOH01000002">
    <property type="protein sequence ID" value="RDE22743.1"/>
    <property type="molecule type" value="Genomic_DNA"/>
</dbReference>
<dbReference type="HAMAP" id="MF_01930">
    <property type="entry name" value="PurN"/>
    <property type="match status" value="1"/>
</dbReference>
<dbReference type="InterPro" id="IPR001555">
    <property type="entry name" value="GART_AS"/>
</dbReference>
<dbReference type="PANTHER" id="PTHR43369:SF2">
    <property type="entry name" value="PHOSPHORIBOSYLGLYCINAMIDE FORMYLTRANSFERASE"/>
    <property type="match status" value="1"/>
</dbReference>
<evidence type="ECO:0000256" key="6">
    <source>
        <dbReference type="HAMAP-Rule" id="MF_01930"/>
    </source>
</evidence>
<evidence type="ECO:0000256" key="4">
    <source>
        <dbReference type="ARBA" id="ARBA00038440"/>
    </source>
</evidence>
<proteinExistence type="inferred from homology"/>
<dbReference type="Gene3D" id="3.40.50.170">
    <property type="entry name" value="Formyl transferase, N-terminal domain"/>
    <property type="match status" value="1"/>
</dbReference>
<protein>
    <recommendedName>
        <fullName evidence="6">Phosphoribosylglycinamide formyltransferase</fullName>
        <ecNumber evidence="6">2.1.2.2</ecNumber>
    </recommendedName>
    <alternativeName>
        <fullName evidence="6">5'-phosphoribosylglycinamide transformylase</fullName>
    </alternativeName>
    <alternativeName>
        <fullName evidence="6">GAR transformylase</fullName>
        <shortName evidence="6">GART</shortName>
    </alternativeName>
</protein>
<dbReference type="Pfam" id="PF00551">
    <property type="entry name" value="Formyl_trans_N"/>
    <property type="match status" value="1"/>
</dbReference>
<dbReference type="GO" id="GO:0004644">
    <property type="term" value="F:phosphoribosylglycinamide formyltransferase activity"/>
    <property type="evidence" value="ECO:0007669"/>
    <property type="project" value="UniProtKB-UniRule"/>
</dbReference>
<evidence type="ECO:0000256" key="5">
    <source>
        <dbReference type="ARBA" id="ARBA00047664"/>
    </source>
</evidence>
<dbReference type="GO" id="GO:0005829">
    <property type="term" value="C:cytosol"/>
    <property type="evidence" value="ECO:0007669"/>
    <property type="project" value="TreeGrafter"/>
</dbReference>
<dbReference type="PANTHER" id="PTHR43369">
    <property type="entry name" value="PHOSPHORIBOSYLGLYCINAMIDE FORMYLTRANSFERASE"/>
    <property type="match status" value="1"/>
</dbReference>
<feature type="binding site" evidence="6">
    <location>
        <position position="72"/>
    </location>
    <ligand>
        <name>(6R)-10-formyltetrahydrofolate</name>
        <dbReference type="ChEBI" id="CHEBI:195366"/>
    </ligand>
</feature>
<sequence>MQAAAPEKPQILVLISGGGTNLQAIIDAVKAEQIDAEICAVVSNRPDVKGLQRAKDAGIEAVTLDHTDYTSREAFDAELIHLIDGFQPDLVVLAGFMRILTADFTRRYEGKMLNIHPSLLPKYRGLKTHLRAIQAGDKEHGVTVHFVTEELDGGPLVIQAIVPVLDDDNPISLAERVQQQEHIIYPLAVKWFCEGRLTYNNGQALMDGQPLPSSGCQLDSRENA</sequence>
<comment type="caution">
    <text evidence="8">The sequence shown here is derived from an EMBL/GenBank/DDBJ whole genome shotgun (WGS) entry which is preliminary data.</text>
</comment>
<dbReference type="UniPathway" id="UPA00074">
    <property type="reaction ID" value="UER00126"/>
</dbReference>
<keyword evidence="9" id="KW-1185">Reference proteome</keyword>
<keyword evidence="2 6" id="KW-0808">Transferase</keyword>
<dbReference type="AlphaFoldDB" id="A0A369WNE5"/>
<dbReference type="CDD" id="cd08645">
    <property type="entry name" value="FMT_core_GART"/>
    <property type="match status" value="1"/>
</dbReference>
<comment type="function">
    <text evidence="6">Catalyzes the transfer of a formyl group from 10-formyltetrahydrofolate to 5-phospho-ribosyl-glycinamide (GAR), producing 5-phospho-ribosyl-N-formylglycinamide (FGAR) and tetrahydrofolate.</text>
</comment>
<dbReference type="InterPro" id="IPR004607">
    <property type="entry name" value="GART"/>
</dbReference>